<feature type="transmembrane region" description="Helical" evidence="9">
    <location>
        <begin position="240"/>
        <end position="264"/>
    </location>
</feature>
<evidence type="ECO:0000313" key="11">
    <source>
        <dbReference type="Proteomes" id="UP000002791"/>
    </source>
</evidence>
<feature type="region of interest" description="Disordered" evidence="8">
    <location>
        <begin position="347"/>
        <end position="383"/>
    </location>
</feature>
<dbReference type="PANTHER" id="PTHR21716">
    <property type="entry name" value="TRANSMEMBRANE PROTEIN"/>
    <property type="match status" value="1"/>
</dbReference>
<sequence>MSEPAVRFTSGTLRRAAVVAAQLLVLFAALWALRNVTKHLSYVLIPLFTALLLTAMLEPVVGWLTKRRWPRSLAVLAALVLGLVVVGGLVTFVVFSIIDSYDELRLRVLESIERVESWLAQGPFPRSGELLGRVQEWLGGNQGQVLTQALTAFSTVGTFLVGLVIAVVLFIMFLYAGPRLWAATLLPWRPSTRVVVDDAGRRAYRGVVLYVRVTALVALIDALGIGIGLAVVGVPLAVPLAALTFIGGFIPYVGAVVSGFLAVAVTLVSNGLVAALIILGVVLAVQQLEGQVLHPLLQGSFSNLHPAVVLVALVIGGAEGGIAGALFAVPVVAAVRGVVLAVAEHHAARERTEEQTEPETGTGTGPDTGSRAGDAGGSERGQR</sequence>
<evidence type="ECO:0000313" key="10">
    <source>
        <dbReference type="EMBL" id="EHR59872.1"/>
    </source>
</evidence>
<keyword evidence="6 9" id="KW-1133">Transmembrane helix</keyword>
<dbReference type="PANTHER" id="PTHR21716:SF53">
    <property type="entry name" value="PERMEASE PERM-RELATED"/>
    <property type="match status" value="1"/>
</dbReference>
<evidence type="ECO:0000256" key="6">
    <source>
        <dbReference type="ARBA" id="ARBA00022989"/>
    </source>
</evidence>
<evidence type="ECO:0000256" key="1">
    <source>
        <dbReference type="ARBA" id="ARBA00004651"/>
    </source>
</evidence>
<evidence type="ECO:0000256" key="4">
    <source>
        <dbReference type="ARBA" id="ARBA00022475"/>
    </source>
</evidence>
<proteinExistence type="inferred from homology"/>
<name>H5XLK3_9PSEU</name>
<accession>H5XLK3</accession>
<evidence type="ECO:0000256" key="7">
    <source>
        <dbReference type="ARBA" id="ARBA00023136"/>
    </source>
</evidence>
<keyword evidence="4" id="KW-1003">Cell membrane</keyword>
<dbReference type="InterPro" id="IPR002549">
    <property type="entry name" value="AI-2E-like"/>
</dbReference>
<dbReference type="eggNOG" id="COG0628">
    <property type="taxonomic scope" value="Bacteria"/>
</dbReference>
<feature type="transmembrane region" description="Helical" evidence="9">
    <location>
        <begin position="308"/>
        <end position="335"/>
    </location>
</feature>
<dbReference type="OrthoDB" id="9784366at2"/>
<keyword evidence="5 9" id="KW-0812">Transmembrane</keyword>
<keyword evidence="7 9" id="KW-0472">Membrane</keyword>
<feature type="compositionally biased region" description="Gly residues" evidence="8">
    <location>
        <begin position="374"/>
        <end position="383"/>
    </location>
</feature>
<comment type="similarity">
    <text evidence="2">Belongs to the autoinducer-2 exporter (AI-2E) (TC 2.A.86) family.</text>
</comment>
<feature type="transmembrane region" description="Helical" evidence="9">
    <location>
        <begin position="271"/>
        <end position="288"/>
    </location>
</feature>
<organism evidence="10 11">
    <name type="scientific">Saccharomonospora cyanea NA-134</name>
    <dbReference type="NCBI Taxonomy" id="882082"/>
    <lineage>
        <taxon>Bacteria</taxon>
        <taxon>Bacillati</taxon>
        <taxon>Actinomycetota</taxon>
        <taxon>Actinomycetes</taxon>
        <taxon>Pseudonocardiales</taxon>
        <taxon>Pseudonocardiaceae</taxon>
        <taxon>Saccharomonospora</taxon>
    </lineage>
</organism>
<evidence type="ECO:0000256" key="2">
    <source>
        <dbReference type="ARBA" id="ARBA00009773"/>
    </source>
</evidence>
<dbReference type="GO" id="GO:0005886">
    <property type="term" value="C:plasma membrane"/>
    <property type="evidence" value="ECO:0007669"/>
    <property type="project" value="UniProtKB-SubCell"/>
</dbReference>
<feature type="transmembrane region" description="Helical" evidence="9">
    <location>
        <begin position="12"/>
        <end position="33"/>
    </location>
</feature>
<feature type="compositionally biased region" description="Low complexity" evidence="8">
    <location>
        <begin position="358"/>
        <end position="369"/>
    </location>
</feature>
<dbReference type="EMBL" id="CM001440">
    <property type="protein sequence ID" value="EHR59872.1"/>
    <property type="molecule type" value="Genomic_DNA"/>
</dbReference>
<feature type="transmembrane region" description="Helical" evidence="9">
    <location>
        <begin position="209"/>
        <end position="234"/>
    </location>
</feature>
<feature type="transmembrane region" description="Helical" evidence="9">
    <location>
        <begin position="156"/>
        <end position="176"/>
    </location>
</feature>
<dbReference type="AlphaFoldDB" id="H5XLK3"/>
<keyword evidence="11" id="KW-1185">Reference proteome</keyword>
<feature type="transmembrane region" description="Helical" evidence="9">
    <location>
        <begin position="73"/>
        <end position="98"/>
    </location>
</feature>
<protein>
    <submittedName>
        <fullName evidence="10">Putative permease</fullName>
    </submittedName>
</protein>
<evidence type="ECO:0000256" key="9">
    <source>
        <dbReference type="SAM" id="Phobius"/>
    </source>
</evidence>
<dbReference type="GO" id="GO:0055085">
    <property type="term" value="P:transmembrane transport"/>
    <property type="evidence" value="ECO:0007669"/>
    <property type="project" value="TreeGrafter"/>
</dbReference>
<dbReference type="Pfam" id="PF01594">
    <property type="entry name" value="AI-2E_transport"/>
    <property type="match status" value="1"/>
</dbReference>
<gene>
    <name evidence="10" type="ORF">SaccyDRAFT_0959</name>
</gene>
<reference evidence="10 11" key="1">
    <citation type="submission" date="2011-11" db="EMBL/GenBank/DDBJ databases">
        <title>The Noncontiguous Finished sequence of Saccharomonospora cyanea NA-134.</title>
        <authorList>
            <consortium name="US DOE Joint Genome Institute"/>
            <person name="Lucas S."/>
            <person name="Han J."/>
            <person name="Lapidus A."/>
            <person name="Cheng J.-F."/>
            <person name="Goodwin L."/>
            <person name="Pitluck S."/>
            <person name="Peters L."/>
            <person name="Ovchinnikova G."/>
            <person name="Lu M."/>
            <person name="Detter J.C."/>
            <person name="Han C."/>
            <person name="Tapia R."/>
            <person name="Land M."/>
            <person name="Hauser L."/>
            <person name="Kyrpides N."/>
            <person name="Ivanova N."/>
            <person name="Pagani I."/>
            <person name="Brambilla E.-M."/>
            <person name="Klenk H.-P."/>
            <person name="Woyke T."/>
        </authorList>
    </citation>
    <scope>NUCLEOTIDE SEQUENCE [LARGE SCALE GENOMIC DNA]</scope>
    <source>
        <strain evidence="10 11">NA-134</strain>
    </source>
</reference>
<dbReference type="STRING" id="882082.SaccyDRAFT_0959"/>
<evidence type="ECO:0000256" key="5">
    <source>
        <dbReference type="ARBA" id="ARBA00022692"/>
    </source>
</evidence>
<dbReference type="Proteomes" id="UP000002791">
    <property type="component" value="Chromosome"/>
</dbReference>
<keyword evidence="3" id="KW-0813">Transport</keyword>
<dbReference type="HOGENOM" id="CLU_031275_3_1_11"/>
<dbReference type="RefSeq" id="WP_005454069.1">
    <property type="nucleotide sequence ID" value="NZ_CM001440.1"/>
</dbReference>
<comment type="subcellular location">
    <subcellularLocation>
        <location evidence="1">Cell membrane</location>
        <topology evidence="1">Multi-pass membrane protein</topology>
    </subcellularLocation>
</comment>
<feature type="transmembrane region" description="Helical" evidence="9">
    <location>
        <begin position="39"/>
        <end position="61"/>
    </location>
</feature>
<evidence type="ECO:0000256" key="3">
    <source>
        <dbReference type="ARBA" id="ARBA00022448"/>
    </source>
</evidence>
<evidence type="ECO:0000256" key="8">
    <source>
        <dbReference type="SAM" id="MobiDB-lite"/>
    </source>
</evidence>